<keyword evidence="7" id="KW-1185">Reference proteome</keyword>
<keyword evidence="4" id="KW-0812">Transmembrane</keyword>
<comment type="caution">
    <text evidence="6">The sequence shown here is derived from an EMBL/GenBank/DDBJ whole genome shotgun (WGS) entry which is preliminary data.</text>
</comment>
<dbReference type="SMART" id="SM00409">
    <property type="entry name" value="IG"/>
    <property type="match status" value="1"/>
</dbReference>
<feature type="transmembrane region" description="Helical" evidence="4">
    <location>
        <begin position="186"/>
        <end position="211"/>
    </location>
</feature>
<evidence type="ECO:0000256" key="4">
    <source>
        <dbReference type="SAM" id="Phobius"/>
    </source>
</evidence>
<evidence type="ECO:0000256" key="2">
    <source>
        <dbReference type="ARBA" id="ARBA00023157"/>
    </source>
</evidence>
<dbReference type="SUPFAM" id="SSF48726">
    <property type="entry name" value="Immunoglobulin"/>
    <property type="match status" value="1"/>
</dbReference>
<keyword evidence="1" id="KW-0732">Signal</keyword>
<dbReference type="PANTHER" id="PTHR16423">
    <property type="entry name" value="TREM-LIKE TRANSCRIPT PROTEIN"/>
    <property type="match status" value="1"/>
</dbReference>
<organism evidence="6 7">
    <name type="scientific">Chelydra serpentina</name>
    <name type="common">Snapping turtle</name>
    <name type="synonym">Testudo serpentina</name>
    <dbReference type="NCBI Taxonomy" id="8475"/>
    <lineage>
        <taxon>Eukaryota</taxon>
        <taxon>Metazoa</taxon>
        <taxon>Chordata</taxon>
        <taxon>Craniata</taxon>
        <taxon>Vertebrata</taxon>
        <taxon>Euteleostomi</taxon>
        <taxon>Archelosauria</taxon>
        <taxon>Testudinata</taxon>
        <taxon>Testudines</taxon>
        <taxon>Cryptodira</taxon>
        <taxon>Durocryptodira</taxon>
        <taxon>Americhelydia</taxon>
        <taxon>Chelydroidea</taxon>
        <taxon>Chelydridae</taxon>
        <taxon>Chelydra</taxon>
    </lineage>
</organism>
<gene>
    <name evidence="6" type="primary">TREM2</name>
    <name evidence="6" type="ORF">G0U57_014954</name>
</gene>
<evidence type="ECO:0000313" key="7">
    <source>
        <dbReference type="Proteomes" id="UP000765507"/>
    </source>
</evidence>
<keyword evidence="4" id="KW-0472">Membrane</keyword>
<keyword evidence="4" id="KW-1133">Transmembrane helix</keyword>
<dbReference type="OrthoDB" id="9805957at2759"/>
<dbReference type="EMBL" id="JAHGAV010000044">
    <property type="protein sequence ID" value="KAG6935443.1"/>
    <property type="molecule type" value="Genomic_DNA"/>
</dbReference>
<evidence type="ECO:0000256" key="1">
    <source>
        <dbReference type="ARBA" id="ARBA00022729"/>
    </source>
</evidence>
<evidence type="ECO:0000259" key="5">
    <source>
        <dbReference type="PROSITE" id="PS50835"/>
    </source>
</evidence>
<keyword evidence="3" id="KW-0393">Immunoglobulin domain</keyword>
<accession>A0A8T1T3P0</accession>
<dbReference type="InterPro" id="IPR007110">
    <property type="entry name" value="Ig-like_dom"/>
</dbReference>
<protein>
    <submittedName>
        <fullName evidence="6">Triggering receptor expressed on myeloid cells 2</fullName>
    </submittedName>
</protein>
<reference evidence="6 7" key="1">
    <citation type="journal article" date="2020" name="G3 (Bethesda)">
        <title>Draft Genome of the Common Snapping Turtle, Chelydra serpentina, a Model for Phenotypic Plasticity in Reptiles.</title>
        <authorList>
            <person name="Das D."/>
            <person name="Singh S.K."/>
            <person name="Bierstedt J."/>
            <person name="Erickson A."/>
            <person name="Galli G.L.J."/>
            <person name="Crossley D.A. 2nd"/>
            <person name="Rhen T."/>
        </authorList>
    </citation>
    <scope>NUCLEOTIDE SEQUENCE [LARGE SCALE GENOMIC DNA]</scope>
    <source>
        <strain evidence="6">KW</strain>
    </source>
</reference>
<feature type="domain" description="Ig-like" evidence="5">
    <location>
        <begin position="60"/>
        <end position="157"/>
    </location>
</feature>
<name>A0A8T1T3P0_CHESE</name>
<sequence length="239" mass="27374">RTRRKKLLLGKNPFSFCSDSPLCCWIAGRRDMETLMRLVLLVSFSELCVAENITVVYGMEGETISIKCAYSLKENKWQEKTWCKHFNKTECQRVVSTHRFWLQFLKKWNGNTSIADNIREGVLTVTMKRLQKQDAGLYQCKIDFLGEARTLKKVKVEVLGAGVMETQAPEEPRFMHSISSLPEAHFNAFVCIITGLMVAKFLTAILIFIIASRQRSRATREGSPNLNQHQLLPLTVQEN</sequence>
<keyword evidence="2" id="KW-1015">Disulfide bond</keyword>
<keyword evidence="6" id="KW-0675">Receptor</keyword>
<proteinExistence type="predicted"/>
<dbReference type="GO" id="GO:0038023">
    <property type="term" value="F:signaling receptor activity"/>
    <property type="evidence" value="ECO:0007669"/>
    <property type="project" value="TreeGrafter"/>
</dbReference>
<dbReference type="InterPro" id="IPR013783">
    <property type="entry name" value="Ig-like_fold"/>
</dbReference>
<dbReference type="AlphaFoldDB" id="A0A8T1T3P0"/>
<dbReference type="InterPro" id="IPR003599">
    <property type="entry name" value="Ig_sub"/>
</dbReference>
<dbReference type="Proteomes" id="UP000765507">
    <property type="component" value="Unassembled WGS sequence"/>
</dbReference>
<dbReference type="InterPro" id="IPR052314">
    <property type="entry name" value="Immune_rcpt_domain"/>
</dbReference>
<dbReference type="GO" id="GO:0009986">
    <property type="term" value="C:cell surface"/>
    <property type="evidence" value="ECO:0007669"/>
    <property type="project" value="TreeGrafter"/>
</dbReference>
<feature type="non-terminal residue" evidence="6">
    <location>
        <position position="239"/>
    </location>
</feature>
<dbReference type="InterPro" id="IPR036179">
    <property type="entry name" value="Ig-like_dom_sf"/>
</dbReference>
<dbReference type="Pfam" id="PF07686">
    <property type="entry name" value="V-set"/>
    <property type="match status" value="1"/>
</dbReference>
<dbReference type="Gene3D" id="2.60.40.10">
    <property type="entry name" value="Immunoglobulins"/>
    <property type="match status" value="1"/>
</dbReference>
<dbReference type="PROSITE" id="PS50835">
    <property type="entry name" value="IG_LIKE"/>
    <property type="match status" value="1"/>
</dbReference>
<dbReference type="PANTHER" id="PTHR16423:SF6">
    <property type="entry name" value="TRIGGERING RECEPTOR EXPRESSED ON MYELOID CELLS 2-RELATED"/>
    <property type="match status" value="1"/>
</dbReference>
<dbReference type="InterPro" id="IPR013106">
    <property type="entry name" value="Ig_V-set"/>
</dbReference>
<evidence type="ECO:0000313" key="6">
    <source>
        <dbReference type="EMBL" id="KAG6935443.1"/>
    </source>
</evidence>
<evidence type="ECO:0000256" key="3">
    <source>
        <dbReference type="ARBA" id="ARBA00023319"/>
    </source>
</evidence>